<keyword evidence="2" id="KW-0863">Zinc-finger</keyword>
<accession>A0A0D2NQ16</accession>
<dbReference type="PANTHER" id="PTHR14493:SF50">
    <property type="entry name" value="RING FINGER PROTEIN UNKEMPT"/>
    <property type="match status" value="1"/>
</dbReference>
<keyword evidence="5" id="KW-1185">Reference proteome</keyword>
<dbReference type="GO" id="GO:0008270">
    <property type="term" value="F:zinc ion binding"/>
    <property type="evidence" value="ECO:0007669"/>
    <property type="project" value="UniProtKB-KW"/>
</dbReference>
<keyword evidence="3" id="KW-0862">Zinc</keyword>
<reference evidence="4 5" key="1">
    <citation type="journal article" date="2013" name="BMC Genomics">
        <title>Reconstruction of the lipid metabolism for the microalga Monoraphidium neglectum from its genome sequence reveals characteristics suitable for biofuel production.</title>
        <authorList>
            <person name="Bogen C."/>
            <person name="Al-Dilaimi A."/>
            <person name="Albersmeier A."/>
            <person name="Wichmann J."/>
            <person name="Grundmann M."/>
            <person name="Rupp O."/>
            <person name="Lauersen K.J."/>
            <person name="Blifernez-Klassen O."/>
            <person name="Kalinowski J."/>
            <person name="Goesmann A."/>
            <person name="Mussgnug J.H."/>
            <person name="Kruse O."/>
        </authorList>
    </citation>
    <scope>NUCLEOTIDE SEQUENCE [LARGE SCALE GENOMIC DNA]</scope>
    <source>
        <strain evidence="4 5">SAG 48.87</strain>
    </source>
</reference>
<protein>
    <submittedName>
        <fullName evidence="4">Zinc finger CCCH domain-containing protein 10</fullName>
    </submittedName>
</protein>
<dbReference type="Proteomes" id="UP000054498">
    <property type="component" value="Unassembled WGS sequence"/>
</dbReference>
<dbReference type="EMBL" id="KK100368">
    <property type="protein sequence ID" value="KIZ06466.1"/>
    <property type="molecule type" value="Genomic_DNA"/>
</dbReference>
<name>A0A0D2NQ16_9CHLO</name>
<evidence type="ECO:0000313" key="4">
    <source>
        <dbReference type="EMBL" id="KIZ06466.1"/>
    </source>
</evidence>
<sequence>MCYLGFPAAGPAASPPDQTHLQAQVVDCDNPDHGRDDWDACPFAHAGEVVTRRPPQTHLPKLCPKARRACRKGRSCPYAHNVFEHWLHPSRFKTEICQHGSACGRPMCFFAHYQHEVRHPSPSADDVMAAAEAAGLLGRPHAHGGCGGCGGRCSDDCYDGGMGMGDGFGHQGGSQGYCAPAPAPVAAPAPAPWLAPPGLAACVPAAPLQQQQQAMPQQQLLGQFEPDASFAAQCLQAQPPGGWSVSDWSVLSSGNSSPSYIATPAAPTGSPAGGFPPAALGAPAGGLLRTAAYGLWDGAAPAPAQAQAPAPRACGFGAPGVGVLSSEDALCLLVSGLNVGLQAGSGPTALASDYLWALQAEQGHSHGLATFY</sequence>
<evidence type="ECO:0000256" key="1">
    <source>
        <dbReference type="ARBA" id="ARBA00022723"/>
    </source>
</evidence>
<gene>
    <name evidence="4" type="ORF">MNEG_1485</name>
</gene>
<dbReference type="AlphaFoldDB" id="A0A0D2NQ16"/>
<dbReference type="InterPro" id="IPR045234">
    <property type="entry name" value="Unkempt-like"/>
</dbReference>
<dbReference type="STRING" id="145388.A0A0D2NQ16"/>
<evidence type="ECO:0000313" key="5">
    <source>
        <dbReference type="Proteomes" id="UP000054498"/>
    </source>
</evidence>
<evidence type="ECO:0000256" key="2">
    <source>
        <dbReference type="ARBA" id="ARBA00022771"/>
    </source>
</evidence>
<organism evidence="4 5">
    <name type="scientific">Monoraphidium neglectum</name>
    <dbReference type="NCBI Taxonomy" id="145388"/>
    <lineage>
        <taxon>Eukaryota</taxon>
        <taxon>Viridiplantae</taxon>
        <taxon>Chlorophyta</taxon>
        <taxon>core chlorophytes</taxon>
        <taxon>Chlorophyceae</taxon>
        <taxon>CS clade</taxon>
        <taxon>Sphaeropleales</taxon>
        <taxon>Selenastraceae</taxon>
        <taxon>Monoraphidium</taxon>
    </lineage>
</organism>
<dbReference type="GeneID" id="25732452"/>
<dbReference type="KEGG" id="mng:MNEG_1485"/>
<dbReference type="RefSeq" id="XP_013905485.1">
    <property type="nucleotide sequence ID" value="XM_014050031.1"/>
</dbReference>
<proteinExistence type="predicted"/>
<dbReference type="OrthoDB" id="549312at2759"/>
<dbReference type="PANTHER" id="PTHR14493">
    <property type="entry name" value="UNKEMPT FAMILY MEMBER"/>
    <property type="match status" value="1"/>
</dbReference>
<evidence type="ECO:0000256" key="3">
    <source>
        <dbReference type="ARBA" id="ARBA00022833"/>
    </source>
</evidence>
<keyword evidence="1" id="KW-0479">Metal-binding</keyword>